<evidence type="ECO:0000313" key="1">
    <source>
        <dbReference type="EMBL" id="CAG8616256.1"/>
    </source>
</evidence>
<evidence type="ECO:0000313" key="2">
    <source>
        <dbReference type="Proteomes" id="UP000789860"/>
    </source>
</evidence>
<gene>
    <name evidence="1" type="ORF">SCALOS_LOCUS7482</name>
</gene>
<protein>
    <submittedName>
        <fullName evidence="1">5435_t:CDS:1</fullName>
    </submittedName>
</protein>
<comment type="caution">
    <text evidence="1">The sequence shown here is derived from an EMBL/GenBank/DDBJ whole genome shotgun (WGS) entry which is preliminary data.</text>
</comment>
<reference evidence="1" key="1">
    <citation type="submission" date="2021-06" db="EMBL/GenBank/DDBJ databases">
        <authorList>
            <person name="Kallberg Y."/>
            <person name="Tangrot J."/>
            <person name="Rosling A."/>
        </authorList>
    </citation>
    <scope>NUCLEOTIDE SEQUENCE</scope>
    <source>
        <strain evidence="1">AU212A</strain>
    </source>
</reference>
<sequence>QEKLFVISYLERIPRATICGTANKFQVQPKQIQDWKNKQKELLSAQPHIKCLNVGA</sequence>
<accession>A0ACA9MW17</accession>
<proteinExistence type="predicted"/>
<name>A0ACA9MW17_9GLOM</name>
<keyword evidence="2" id="KW-1185">Reference proteome</keyword>
<dbReference type="Proteomes" id="UP000789860">
    <property type="component" value="Unassembled WGS sequence"/>
</dbReference>
<feature type="non-terminal residue" evidence="1">
    <location>
        <position position="1"/>
    </location>
</feature>
<organism evidence="1 2">
    <name type="scientific">Scutellospora calospora</name>
    <dbReference type="NCBI Taxonomy" id="85575"/>
    <lineage>
        <taxon>Eukaryota</taxon>
        <taxon>Fungi</taxon>
        <taxon>Fungi incertae sedis</taxon>
        <taxon>Mucoromycota</taxon>
        <taxon>Glomeromycotina</taxon>
        <taxon>Glomeromycetes</taxon>
        <taxon>Diversisporales</taxon>
        <taxon>Gigasporaceae</taxon>
        <taxon>Scutellospora</taxon>
    </lineage>
</organism>
<dbReference type="EMBL" id="CAJVPM010016815">
    <property type="protein sequence ID" value="CAG8616256.1"/>
    <property type="molecule type" value="Genomic_DNA"/>
</dbReference>